<evidence type="ECO:0000256" key="1">
    <source>
        <dbReference type="ARBA" id="ARBA00001946"/>
    </source>
</evidence>
<reference evidence="19 20" key="1">
    <citation type="submission" date="2018-08" db="EMBL/GenBank/DDBJ databases">
        <title>The genital tract virome of dairy cows.</title>
        <authorList>
            <person name="Ling Y."/>
            <person name="Zhang W."/>
        </authorList>
    </citation>
    <scope>NUCLEOTIDE SEQUENCE [LARGE SCALE GENOMIC DNA]</scope>
    <source>
        <strain evidence="19">C042793</strain>
    </source>
</reference>
<evidence type="ECO:0000259" key="18">
    <source>
        <dbReference type="PROSITE" id="PS52020"/>
    </source>
</evidence>
<protein>
    <recommendedName>
        <fullName evidence="3">Replication-associated protein</fullName>
    </recommendedName>
</protein>
<dbReference type="SUPFAM" id="SSF52540">
    <property type="entry name" value="P-loop containing nucleoside triphosphate hydrolases"/>
    <property type="match status" value="1"/>
</dbReference>
<keyword evidence="12" id="KW-0378">Hydrolase</keyword>
<keyword evidence="13" id="KW-0347">Helicase</keyword>
<dbReference type="GO" id="GO:0006260">
    <property type="term" value="P:DNA replication"/>
    <property type="evidence" value="ECO:0007669"/>
    <property type="project" value="UniProtKB-KW"/>
</dbReference>
<dbReference type="Pfam" id="PF02407">
    <property type="entry name" value="Viral_Rep"/>
    <property type="match status" value="1"/>
</dbReference>
<evidence type="ECO:0000256" key="3">
    <source>
        <dbReference type="ARBA" id="ARBA00014531"/>
    </source>
</evidence>
<keyword evidence="9" id="KW-0479">Metal-binding</keyword>
<keyword evidence="5" id="KW-0808">Transferase</keyword>
<evidence type="ECO:0000256" key="8">
    <source>
        <dbReference type="ARBA" id="ARBA00022722"/>
    </source>
</evidence>
<evidence type="ECO:0000256" key="10">
    <source>
        <dbReference type="ARBA" id="ARBA00022741"/>
    </source>
</evidence>
<dbReference type="EMBL" id="MH782429">
    <property type="protein sequence ID" value="QCH00637.1"/>
    <property type="molecule type" value="Genomic_DNA"/>
</dbReference>
<proteinExistence type="predicted"/>
<dbReference type="InterPro" id="IPR027417">
    <property type="entry name" value="P-loop_NTPase"/>
</dbReference>
<dbReference type="Gene3D" id="3.40.50.300">
    <property type="entry name" value="P-loop containing nucleotide triphosphate hydrolases"/>
    <property type="match status" value="1"/>
</dbReference>
<organism evidence="19 20">
    <name type="scientific">Circoviridae sp</name>
    <dbReference type="NCBI Taxonomy" id="1954248"/>
    <lineage>
        <taxon>Viruses</taxon>
        <taxon>Monodnaviria</taxon>
        <taxon>Shotokuvirae</taxon>
        <taxon>Cressdnaviricota</taxon>
        <taxon>Arfiviricetes</taxon>
        <taxon>Rohanvirales</taxon>
        <taxon>Nenyaviridae</taxon>
        <taxon>Galvornvirus</taxon>
        <taxon>Galvornvirus isengard</taxon>
    </lineage>
</organism>
<dbReference type="GO" id="GO:0005524">
    <property type="term" value="F:ATP binding"/>
    <property type="evidence" value="ECO:0007669"/>
    <property type="project" value="UniProtKB-KW"/>
</dbReference>
<keyword evidence="14" id="KW-0067">ATP-binding</keyword>
<evidence type="ECO:0000313" key="19">
    <source>
        <dbReference type="EMBL" id="QCH00637.1"/>
    </source>
</evidence>
<evidence type="ECO:0000256" key="17">
    <source>
        <dbReference type="SAM" id="MobiDB-lite"/>
    </source>
</evidence>
<evidence type="ECO:0000256" key="15">
    <source>
        <dbReference type="ARBA" id="ARBA00023124"/>
    </source>
</evidence>
<evidence type="ECO:0000256" key="9">
    <source>
        <dbReference type="ARBA" id="ARBA00022723"/>
    </source>
</evidence>
<keyword evidence="7" id="KW-0235">DNA replication</keyword>
<dbReference type="InterPro" id="IPR049912">
    <property type="entry name" value="CRESS_DNA_REP"/>
</dbReference>
<keyword evidence="10" id="KW-0547">Nucleotide-binding</keyword>
<dbReference type="GO" id="GO:0004519">
    <property type="term" value="F:endonuclease activity"/>
    <property type="evidence" value="ECO:0007669"/>
    <property type="project" value="UniProtKB-KW"/>
</dbReference>
<keyword evidence="15" id="KW-0190">Covalent protein-DNA linkage</keyword>
<dbReference type="GO" id="GO:0016779">
    <property type="term" value="F:nucleotidyltransferase activity"/>
    <property type="evidence" value="ECO:0007669"/>
    <property type="project" value="UniProtKB-KW"/>
</dbReference>
<dbReference type="GO" id="GO:0003677">
    <property type="term" value="F:DNA binding"/>
    <property type="evidence" value="ECO:0007669"/>
    <property type="project" value="UniProtKB-KW"/>
</dbReference>
<evidence type="ECO:0000256" key="5">
    <source>
        <dbReference type="ARBA" id="ARBA00022679"/>
    </source>
</evidence>
<feature type="region of interest" description="Disordered" evidence="17">
    <location>
        <begin position="387"/>
        <end position="406"/>
    </location>
</feature>
<accession>A0A4D6U1I8</accession>
<comment type="cofactor">
    <cofactor evidence="1">
        <name>Mg(2+)</name>
        <dbReference type="ChEBI" id="CHEBI:18420"/>
    </cofactor>
</comment>
<keyword evidence="20" id="KW-1185">Reference proteome</keyword>
<evidence type="ECO:0000256" key="7">
    <source>
        <dbReference type="ARBA" id="ARBA00022705"/>
    </source>
</evidence>
<dbReference type="GO" id="GO:0016787">
    <property type="term" value="F:hydrolase activity"/>
    <property type="evidence" value="ECO:0007669"/>
    <property type="project" value="UniProtKB-KW"/>
</dbReference>
<evidence type="ECO:0000256" key="13">
    <source>
        <dbReference type="ARBA" id="ARBA00022806"/>
    </source>
</evidence>
<comment type="subcellular location">
    <subcellularLocation>
        <location evidence="2">Host nucleus</location>
    </subcellularLocation>
</comment>
<keyword evidence="6" id="KW-0548">Nucleotidyltransferase</keyword>
<evidence type="ECO:0000313" key="20">
    <source>
        <dbReference type="Proteomes" id="UP000298678"/>
    </source>
</evidence>
<keyword evidence="8" id="KW-0540">Nuclease</keyword>
<evidence type="ECO:0000256" key="16">
    <source>
        <dbReference type="ARBA" id="ARBA00023125"/>
    </source>
</evidence>
<evidence type="ECO:0000256" key="2">
    <source>
        <dbReference type="ARBA" id="ARBA00004147"/>
    </source>
</evidence>
<evidence type="ECO:0000256" key="4">
    <source>
        <dbReference type="ARBA" id="ARBA00022562"/>
    </source>
</evidence>
<dbReference type="GO" id="GO:0042025">
    <property type="term" value="C:host cell nucleus"/>
    <property type="evidence" value="ECO:0007669"/>
    <property type="project" value="UniProtKB-SubCell"/>
</dbReference>
<name>A0A4D6U1I8_9VIRU</name>
<dbReference type="Proteomes" id="UP000298678">
    <property type="component" value="Segment"/>
</dbReference>
<dbReference type="PROSITE" id="PS52020">
    <property type="entry name" value="CRESS_DNA_REP"/>
    <property type="match status" value="1"/>
</dbReference>
<dbReference type="Gene3D" id="3.40.1310.20">
    <property type="match status" value="1"/>
</dbReference>
<dbReference type="GO" id="GO:0046872">
    <property type="term" value="F:metal ion binding"/>
    <property type="evidence" value="ECO:0007669"/>
    <property type="project" value="UniProtKB-KW"/>
</dbReference>
<evidence type="ECO:0000256" key="12">
    <source>
        <dbReference type="ARBA" id="ARBA00022801"/>
    </source>
</evidence>
<dbReference type="GO" id="GO:0004386">
    <property type="term" value="F:helicase activity"/>
    <property type="evidence" value="ECO:0007669"/>
    <property type="project" value="UniProtKB-KW"/>
</dbReference>
<keyword evidence="4" id="KW-1048">Host nucleus</keyword>
<gene>
    <name evidence="19" type="primary">REP</name>
</gene>
<feature type="domain" description="CRESS-DNA virus Rep endonuclease" evidence="18">
    <location>
        <begin position="1"/>
        <end position="120"/>
    </location>
</feature>
<evidence type="ECO:0000256" key="14">
    <source>
        <dbReference type="ARBA" id="ARBA00022840"/>
    </source>
</evidence>
<keyword evidence="16" id="KW-0238">DNA-binding</keyword>
<evidence type="ECO:0000256" key="6">
    <source>
        <dbReference type="ARBA" id="ARBA00022695"/>
    </source>
</evidence>
<evidence type="ECO:0000256" key="11">
    <source>
        <dbReference type="ARBA" id="ARBA00022759"/>
    </source>
</evidence>
<keyword evidence="11" id="KW-0255">Endonuclease</keyword>
<sequence>MPGAKRWCFTYQLSSREKRGYIYSCFGLGPADGPQGDWAAYPEVFEYIRFQEEKAPSTGQHHLQGWMRLKVRKDRDWLKNHFLNGAHYTIINGTDQENEDYCTKKESKVEGGLEFRWGQRPIEEEIDDSPKPAELRKLGVQWLDKIKREGYIAPKDIPSCLLQAPGFLSAYKTLTASCTGPNRDDLKILTLIGPPGSGKSHAVAKYFPNAGRWLDGNAGNWFLNPMADTMVFEEFDGSKIGIQAMKKFLDPYPYAFEVKGYTYPVMATRVIITSNIPPCLWYKDLTSVRDAGNAADKRALNINAIYDRIGYSGGGYIPSRTCGTYVEAPLGVAPRQLWDFFDKAVADWLGVEFEELDDLVQQDDDDDDVHPSQLQRCPSMDLSEWAQDNESYGGASEDDNEEPPAAACCSVCGGAHTTREHEIYISCSHPPSTH</sequence>